<keyword evidence="1" id="KW-0732">Signal</keyword>
<accession>A0A930N4X4</accession>
<dbReference type="RefSeq" id="WP_008823410.1">
    <property type="nucleotide sequence ID" value="NZ_CAUOMI010000084.1"/>
</dbReference>
<dbReference type="Proteomes" id="UP000757461">
    <property type="component" value="Unassembled WGS sequence"/>
</dbReference>
<evidence type="ECO:0000256" key="1">
    <source>
        <dbReference type="SAM" id="SignalP"/>
    </source>
</evidence>
<dbReference type="GeneID" id="66730143"/>
<feature type="signal peptide" evidence="1">
    <location>
        <begin position="1"/>
        <end position="21"/>
    </location>
</feature>
<name>A0A930N4X4_9BACT</name>
<protein>
    <submittedName>
        <fullName evidence="2">DUF3108 domain-containing protein</fullName>
    </submittedName>
</protein>
<feature type="chain" id="PRO_5037035566" evidence="1">
    <location>
        <begin position="22"/>
        <end position="269"/>
    </location>
</feature>
<dbReference type="Pfam" id="PF11306">
    <property type="entry name" value="DUF3108"/>
    <property type="match status" value="1"/>
</dbReference>
<comment type="caution">
    <text evidence="2">The sequence shown here is derived from an EMBL/GenBank/DDBJ whole genome shotgun (WGS) entry which is preliminary data.</text>
</comment>
<proteinExistence type="predicted"/>
<organism evidence="2 3">
    <name type="scientific">Prevotella histicola</name>
    <dbReference type="NCBI Taxonomy" id="470565"/>
    <lineage>
        <taxon>Bacteria</taxon>
        <taxon>Pseudomonadati</taxon>
        <taxon>Bacteroidota</taxon>
        <taxon>Bacteroidia</taxon>
        <taxon>Bacteroidales</taxon>
        <taxon>Prevotellaceae</taxon>
        <taxon>Prevotella</taxon>
    </lineage>
</organism>
<sequence>MKQLKTYIVCLFAMLSLSSSAQCTFRNTAFSSGEYLTYNLYYNWKFVWVKAGTASWYTVSSTYKGIPAYRASLTTRGTGRLDDYFVLRDTLLTYNSKQMAPLYYRKGAREGKRYTVDEVFYSYPNGKCRVKQHYMGNDGKHRWKERTYDDCCYDMMSIFLRARSFNPESWKNGEVVKFPIVDGDDRRPARIVYGGKENIKADNGHKYRCLKLTYYEEEDGKWRDIASFYVTDDPNHIPVRLDMRLKFGYAKAFLVAMKGINSPVTSQIK</sequence>
<dbReference type="InterPro" id="IPR021457">
    <property type="entry name" value="DUF3108"/>
</dbReference>
<dbReference type="EMBL" id="JABZSQ010000036">
    <property type="protein sequence ID" value="MBF1414588.1"/>
    <property type="molecule type" value="Genomic_DNA"/>
</dbReference>
<evidence type="ECO:0000313" key="3">
    <source>
        <dbReference type="Proteomes" id="UP000757461"/>
    </source>
</evidence>
<evidence type="ECO:0000313" key="2">
    <source>
        <dbReference type="EMBL" id="MBF1414588.1"/>
    </source>
</evidence>
<dbReference type="AlphaFoldDB" id="A0A930N4X4"/>
<reference evidence="2" key="1">
    <citation type="submission" date="2020-04" db="EMBL/GenBank/DDBJ databases">
        <title>Deep metagenomics examines the oral microbiome during advanced dental caries in children, revealing novel taxa and co-occurrences with host molecules.</title>
        <authorList>
            <person name="Baker J.L."/>
            <person name="Morton J.T."/>
            <person name="Dinis M."/>
            <person name="Alvarez R."/>
            <person name="Tran N.C."/>
            <person name="Knight R."/>
            <person name="Edlund A."/>
        </authorList>
    </citation>
    <scope>NUCLEOTIDE SEQUENCE</scope>
    <source>
        <strain evidence="2">JCVI_25_bin.9</strain>
    </source>
</reference>
<gene>
    <name evidence="2" type="ORF">HXN33_03295</name>
</gene>